<protein>
    <submittedName>
        <fullName evidence="2">Uncharacterized protein</fullName>
    </submittedName>
</protein>
<reference evidence="2" key="1">
    <citation type="submission" date="2022-11" db="EMBL/GenBank/DDBJ databases">
        <title>Minimal conservation of predation-associated metabolite biosynthetic gene clusters underscores biosynthetic potential of Myxococcota including descriptions for ten novel species: Archangium lansinium sp. nov., Myxococcus landrumus sp. nov., Nannocystis bai.</title>
        <authorList>
            <person name="Ahearne A."/>
            <person name="Stevens C."/>
            <person name="Phillips K."/>
        </authorList>
    </citation>
    <scope>NUCLEOTIDE SEQUENCE</scope>
    <source>
        <strain evidence="2">Na p29</strain>
    </source>
</reference>
<organism evidence="2 3">
    <name type="scientific">Nannocystis pusilla</name>
    <dbReference type="NCBI Taxonomy" id="889268"/>
    <lineage>
        <taxon>Bacteria</taxon>
        <taxon>Pseudomonadati</taxon>
        <taxon>Myxococcota</taxon>
        <taxon>Polyangia</taxon>
        <taxon>Nannocystales</taxon>
        <taxon>Nannocystaceae</taxon>
        <taxon>Nannocystis</taxon>
    </lineage>
</organism>
<feature type="region of interest" description="Disordered" evidence="1">
    <location>
        <begin position="44"/>
        <end position="98"/>
    </location>
</feature>
<dbReference type="Proteomes" id="UP001150924">
    <property type="component" value="Unassembled WGS sequence"/>
</dbReference>
<dbReference type="EMBL" id="JAPNKE010000002">
    <property type="protein sequence ID" value="MCY1008935.1"/>
    <property type="molecule type" value="Genomic_DNA"/>
</dbReference>
<evidence type="ECO:0000256" key="1">
    <source>
        <dbReference type="SAM" id="MobiDB-lite"/>
    </source>
</evidence>
<sequence>MNRKSFTAILVGGALAGGCSKPNPLFLDTWDVITDSGSVSQTSAVTLETTTIEPPTTTSDPPVTTTSTSTSPSTITSSSDNTTTTTEPNPTTETTNEGFVCDGVGVDMEGCCEVKVTVEADTFLSDAFDGVNGECKVSGEPVPFDCKDLSFGEVESGSLLKDNGMVVSAIVGITMMALRFPTKDGQLDSDHGPVPTAQIESVQLVLKGEDEANLYGEPMQFSLHALDADQGWSEGGKASQCADGLSSFACRVCGAVGECTTPWTQEQQQKPLLEVLQPLGVVDAICGDSGLQPIDLASLGSPEEWVPAIVAGSLVVAPKSATFMNEKYEELIPAPGIKVHARESGAAPRLVVRVCQR</sequence>
<dbReference type="PROSITE" id="PS51257">
    <property type="entry name" value="PROKAR_LIPOPROTEIN"/>
    <property type="match status" value="1"/>
</dbReference>
<evidence type="ECO:0000313" key="2">
    <source>
        <dbReference type="EMBL" id="MCY1008935.1"/>
    </source>
</evidence>
<evidence type="ECO:0000313" key="3">
    <source>
        <dbReference type="Proteomes" id="UP001150924"/>
    </source>
</evidence>
<feature type="compositionally biased region" description="Low complexity" evidence="1">
    <location>
        <begin position="46"/>
        <end position="95"/>
    </location>
</feature>
<gene>
    <name evidence="2" type="ORF">OV079_25935</name>
</gene>
<name>A0A9X3IZC9_9BACT</name>
<accession>A0A9X3IZC9</accession>
<dbReference type="RefSeq" id="WP_267771589.1">
    <property type="nucleotide sequence ID" value="NZ_JAPNKE010000002.1"/>
</dbReference>
<proteinExistence type="predicted"/>
<dbReference type="AlphaFoldDB" id="A0A9X3IZC9"/>
<comment type="caution">
    <text evidence="2">The sequence shown here is derived from an EMBL/GenBank/DDBJ whole genome shotgun (WGS) entry which is preliminary data.</text>
</comment>
<keyword evidence="3" id="KW-1185">Reference proteome</keyword>